<name>A0A843UTF6_COLES</name>
<gene>
    <name evidence="1" type="ORF">Taro_016626</name>
</gene>
<dbReference type="Proteomes" id="UP000652761">
    <property type="component" value="Unassembled WGS sequence"/>
</dbReference>
<keyword evidence="2" id="KW-1185">Reference proteome</keyword>
<comment type="caution">
    <text evidence="1">The sequence shown here is derived from an EMBL/GenBank/DDBJ whole genome shotgun (WGS) entry which is preliminary data.</text>
</comment>
<evidence type="ECO:0000313" key="1">
    <source>
        <dbReference type="EMBL" id="MQL84103.1"/>
    </source>
</evidence>
<protein>
    <submittedName>
        <fullName evidence="1">Uncharacterized protein</fullName>
    </submittedName>
</protein>
<dbReference type="AlphaFoldDB" id="A0A843UTF6"/>
<evidence type="ECO:0000313" key="2">
    <source>
        <dbReference type="Proteomes" id="UP000652761"/>
    </source>
</evidence>
<sequence>MWVHEHRRYSHPLQFIPTPSAKELGISFRLGIGMANVTTIWNRHSETVDRALVSITSLDYVNRWRGQDMESAYHGNRKSCSTWLEISTPSRGCDKTSFRGQKTFASHSEIAILADDLPDSKVFWQ</sequence>
<dbReference type="EMBL" id="NMUH01000739">
    <property type="protein sequence ID" value="MQL84103.1"/>
    <property type="molecule type" value="Genomic_DNA"/>
</dbReference>
<accession>A0A843UTF6</accession>
<organism evidence="1 2">
    <name type="scientific">Colocasia esculenta</name>
    <name type="common">Wild taro</name>
    <name type="synonym">Arum esculentum</name>
    <dbReference type="NCBI Taxonomy" id="4460"/>
    <lineage>
        <taxon>Eukaryota</taxon>
        <taxon>Viridiplantae</taxon>
        <taxon>Streptophyta</taxon>
        <taxon>Embryophyta</taxon>
        <taxon>Tracheophyta</taxon>
        <taxon>Spermatophyta</taxon>
        <taxon>Magnoliopsida</taxon>
        <taxon>Liliopsida</taxon>
        <taxon>Araceae</taxon>
        <taxon>Aroideae</taxon>
        <taxon>Colocasieae</taxon>
        <taxon>Colocasia</taxon>
    </lineage>
</organism>
<proteinExistence type="predicted"/>
<reference evidence="1" key="1">
    <citation type="submission" date="2017-07" db="EMBL/GenBank/DDBJ databases">
        <title>Taro Niue Genome Assembly and Annotation.</title>
        <authorList>
            <person name="Atibalentja N."/>
            <person name="Keating K."/>
            <person name="Fields C.J."/>
        </authorList>
    </citation>
    <scope>NUCLEOTIDE SEQUENCE</scope>
    <source>
        <strain evidence="1">Niue_2</strain>
        <tissue evidence="1">Leaf</tissue>
    </source>
</reference>